<name>A0A126QZ74_METOL</name>
<comment type="similarity">
    <text evidence="2">Belongs to the tRNA methyltransferase O family.</text>
</comment>
<dbReference type="GO" id="GO:0008168">
    <property type="term" value="F:methyltransferase activity"/>
    <property type="evidence" value="ECO:0007669"/>
    <property type="project" value="UniProtKB-KW"/>
</dbReference>
<dbReference type="SUPFAM" id="SSF118196">
    <property type="entry name" value="YaeB-like"/>
    <property type="match status" value="1"/>
</dbReference>
<dbReference type="STRING" id="294671.YLM1_0794"/>
<keyword evidence="6" id="KW-1185">Reference proteome</keyword>
<evidence type="ECO:0000259" key="3">
    <source>
        <dbReference type="PROSITE" id="PS51668"/>
    </source>
</evidence>
<dbReference type="KEGG" id="mol:YLM1_0794"/>
<dbReference type="PATRIC" id="fig|294671.3.peg.827"/>
<dbReference type="Pfam" id="PF01980">
    <property type="entry name" value="TrmO_N"/>
    <property type="match status" value="1"/>
</dbReference>
<proteinExistence type="inferred from homology"/>
<dbReference type="Proteomes" id="UP000066376">
    <property type="component" value="Chromosome"/>
</dbReference>
<evidence type="ECO:0000313" key="7">
    <source>
        <dbReference type="Proteomes" id="UP000183442"/>
    </source>
</evidence>
<dbReference type="AlphaFoldDB" id="A0A126QZ74"/>
<keyword evidence="5" id="KW-0489">Methyltransferase</keyword>
<keyword evidence="5" id="KW-0808">Transferase</keyword>
<evidence type="ECO:0000256" key="2">
    <source>
        <dbReference type="ARBA" id="ARBA00033753"/>
    </source>
</evidence>
<dbReference type="PROSITE" id="PS51668">
    <property type="entry name" value="TSAA_2"/>
    <property type="match status" value="1"/>
</dbReference>
<dbReference type="GeneID" id="28489090"/>
<dbReference type="InterPro" id="IPR036413">
    <property type="entry name" value="YaeB-like_sf"/>
</dbReference>
<feature type="domain" description="TsaA-like" evidence="3">
    <location>
        <begin position="6"/>
        <end position="128"/>
    </location>
</feature>
<reference evidence="6" key="2">
    <citation type="submission" date="2016-02" db="EMBL/GenBank/DDBJ databases">
        <title>The draft genome sequence of the rumen methanogen Methanobrevibacter olleyae YLM1.</title>
        <authorList>
            <consortium name="New Zealand Agricultural Greenhouse Gas Research Centre/Pastoral Greenhouse Gas Research Consortium"/>
            <person name="Kelly W.J."/>
            <person name="Li D."/>
            <person name="Lambie S.C."/>
            <person name="Attwood G.T."/>
            <person name="Altermann E."/>
            <person name="Leahy S.C."/>
        </authorList>
    </citation>
    <scope>NUCLEOTIDE SEQUENCE [LARGE SCALE GENOMIC DNA]</scope>
    <source>
        <strain evidence="6">YLM1</strain>
    </source>
</reference>
<dbReference type="RefSeq" id="WP_067146529.1">
    <property type="nucleotide sequence ID" value="NZ_CP014265.1"/>
</dbReference>
<dbReference type="OrthoDB" id="40408at2157"/>
<keyword evidence="1" id="KW-0949">S-adenosyl-L-methionine</keyword>
<evidence type="ECO:0000256" key="1">
    <source>
        <dbReference type="ARBA" id="ARBA00022691"/>
    </source>
</evidence>
<protein>
    <submittedName>
        <fullName evidence="5">tRNA-Thr(GGU) m(6)t(6)A37 methyltransferase TsaA</fullName>
    </submittedName>
</protein>
<dbReference type="EMBL" id="CP014265">
    <property type="protein sequence ID" value="AMK15351.1"/>
    <property type="molecule type" value="Genomic_DNA"/>
</dbReference>
<accession>A0A126QZ74</accession>
<gene>
    <name evidence="5" type="ORF">SAMN02910297_01541</name>
    <name evidence="4" type="ORF">YLM1_0794</name>
</gene>
<dbReference type="GO" id="GO:0032259">
    <property type="term" value="P:methylation"/>
    <property type="evidence" value="ECO:0007669"/>
    <property type="project" value="UniProtKB-KW"/>
</dbReference>
<dbReference type="PANTHER" id="PTHR12818:SF0">
    <property type="entry name" value="TRNA (ADENINE(37)-N6)-METHYLTRANSFERASE"/>
    <property type="match status" value="1"/>
</dbReference>
<dbReference type="EMBL" id="FOTL01000029">
    <property type="protein sequence ID" value="SFL69946.1"/>
    <property type="molecule type" value="Genomic_DNA"/>
</dbReference>
<dbReference type="PANTHER" id="PTHR12818">
    <property type="entry name" value="TRNA (ADENINE(37)-N6)-METHYLTRANSFERASE"/>
    <property type="match status" value="1"/>
</dbReference>
<dbReference type="InterPro" id="IPR036414">
    <property type="entry name" value="YaeB_N_sf"/>
</dbReference>
<dbReference type="NCBIfam" id="TIGR00104">
    <property type="entry name" value="tRNA_TsaA"/>
    <property type="match status" value="1"/>
</dbReference>
<sequence length="128" mass="14608">MDEIIFRPIGYIKSKYESVENMPKSSKEAMNEEAEIIIDEEYLESISSMKTGEEYMVLFYFHKSKGFKQRVPFRGDGPIMGLFSTHAPNRPNPIGVSTIKIKEIDGNIISFNGVDMLNNTPVLDLKRI</sequence>
<dbReference type="Gene3D" id="2.40.30.70">
    <property type="entry name" value="YaeB-like"/>
    <property type="match status" value="1"/>
</dbReference>
<reference evidence="7" key="4">
    <citation type="submission" date="2016-10" db="EMBL/GenBank/DDBJ databases">
        <authorList>
            <person name="Varghese N."/>
        </authorList>
    </citation>
    <scope>NUCLEOTIDE SEQUENCE [LARGE SCALE GENOMIC DNA]</scope>
    <source>
        <strain evidence="7">DSM 16632</strain>
    </source>
</reference>
<reference evidence="5" key="3">
    <citation type="submission" date="2016-10" db="EMBL/GenBank/DDBJ databases">
        <authorList>
            <person name="de Groot N.N."/>
        </authorList>
    </citation>
    <scope>NUCLEOTIDE SEQUENCE [LARGE SCALE GENOMIC DNA]</scope>
    <source>
        <strain evidence="5">DSM 16632</strain>
    </source>
</reference>
<evidence type="ECO:0000313" key="5">
    <source>
        <dbReference type="EMBL" id="SFL69946.1"/>
    </source>
</evidence>
<evidence type="ECO:0000313" key="6">
    <source>
        <dbReference type="Proteomes" id="UP000066376"/>
    </source>
</evidence>
<dbReference type="InterPro" id="IPR040372">
    <property type="entry name" value="YaeB-like"/>
</dbReference>
<dbReference type="Proteomes" id="UP000183442">
    <property type="component" value="Unassembled WGS sequence"/>
</dbReference>
<dbReference type="InterPro" id="IPR023370">
    <property type="entry name" value="TrmO-like_N"/>
</dbReference>
<evidence type="ECO:0000313" key="4">
    <source>
        <dbReference type="EMBL" id="AMK15351.1"/>
    </source>
</evidence>
<organism evidence="4 6">
    <name type="scientific">Methanobrevibacter olleyae</name>
    <dbReference type="NCBI Taxonomy" id="294671"/>
    <lineage>
        <taxon>Archaea</taxon>
        <taxon>Methanobacteriati</taxon>
        <taxon>Methanobacteriota</taxon>
        <taxon>Methanomada group</taxon>
        <taxon>Methanobacteria</taxon>
        <taxon>Methanobacteriales</taxon>
        <taxon>Methanobacteriaceae</taxon>
        <taxon>Methanobrevibacter</taxon>
    </lineage>
</organism>
<reference evidence="4 6" key="1">
    <citation type="journal article" date="2016" name="Genome Announc.">
        <title>Draft Genome Sequence of the Rumen Methanogen Methanobrevibacter olleyae YLM1.</title>
        <authorList>
            <person name="Kelly W.J."/>
            <person name="Li D."/>
            <person name="Lambie S.C."/>
            <person name="Cox F."/>
            <person name="Attwood G.T."/>
            <person name="Altermann E."/>
            <person name="Leahy S.C."/>
        </authorList>
    </citation>
    <scope>NUCLEOTIDE SEQUENCE [LARGE SCALE GENOMIC DNA]</scope>
    <source>
        <strain evidence="4 6">YLM1</strain>
    </source>
</reference>